<sequence length="434" mass="48027">MGCRLRPPICAPSSKPSSRTSRRPDIRNGSSKPERGASMPARICLVHDDVSEQERPYLFALSIHCPVVQCHWREREKLAHRVAMPWLIDVKRLNAEAAEALRPFTIPPLLGFRLVAVDGDQPALSDRTAGWWGPTIAVPRPIEATTVLRLAGLCRPEQDVPARREPSTLSSDRPPGVPPALSKPLPPSAHSLIGEAIHDAATILDLVFRSFDGKQRIASDDWHAAVPVIIDMISEKGLRLWLDRVREHHVGTYQHSLLVMGIAAELGRVLGLMESNVEQLALGGLLHDVGKFEVPQTILDKPGQLSSEELAVLRRHPRDGWAALLSTIPSLDPAILDLVLHHHEQLDGGGYPDGLPGDRISPMVRMLTVSDVLGALLERRPYRPPLPRREALEIMRAMADSGKLDPAFVRAVADLDIEPIVDRSMDLLRNRDRR</sequence>
<comment type="caution">
    <text evidence="3">The sequence shown here is derived from an EMBL/GenBank/DDBJ whole genome shotgun (WGS) entry which is preliminary data.</text>
</comment>
<dbReference type="Pfam" id="PF13487">
    <property type="entry name" value="HD_5"/>
    <property type="match status" value="1"/>
</dbReference>
<dbReference type="GO" id="GO:0008081">
    <property type="term" value="F:phosphoric diester hydrolase activity"/>
    <property type="evidence" value="ECO:0007669"/>
    <property type="project" value="UniProtKB-ARBA"/>
</dbReference>
<evidence type="ECO:0000256" key="1">
    <source>
        <dbReference type="SAM" id="MobiDB-lite"/>
    </source>
</evidence>
<organism evidence="3 4">
    <name type="scientific">Pleomorphomonas carboxyditropha</name>
    <dbReference type="NCBI Taxonomy" id="2023338"/>
    <lineage>
        <taxon>Bacteria</taxon>
        <taxon>Pseudomonadati</taxon>
        <taxon>Pseudomonadota</taxon>
        <taxon>Alphaproteobacteria</taxon>
        <taxon>Hyphomicrobiales</taxon>
        <taxon>Pleomorphomonadaceae</taxon>
        <taxon>Pleomorphomonas</taxon>
    </lineage>
</organism>
<dbReference type="InterPro" id="IPR037522">
    <property type="entry name" value="HD_GYP_dom"/>
</dbReference>
<proteinExistence type="predicted"/>
<evidence type="ECO:0000259" key="2">
    <source>
        <dbReference type="PROSITE" id="PS51832"/>
    </source>
</evidence>
<feature type="region of interest" description="Disordered" evidence="1">
    <location>
        <begin position="159"/>
        <end position="185"/>
    </location>
</feature>
<dbReference type="AlphaFoldDB" id="A0A2G9WSM5"/>
<dbReference type="Gene3D" id="1.10.3210.10">
    <property type="entry name" value="Hypothetical protein af1432"/>
    <property type="match status" value="1"/>
</dbReference>
<dbReference type="Proteomes" id="UP000231070">
    <property type="component" value="Unassembled WGS sequence"/>
</dbReference>
<dbReference type="EMBL" id="NQVN01000015">
    <property type="protein sequence ID" value="PIO97706.1"/>
    <property type="molecule type" value="Genomic_DNA"/>
</dbReference>
<dbReference type="OrthoDB" id="9802066at2"/>
<dbReference type="PANTHER" id="PTHR43155:SF2">
    <property type="entry name" value="CYCLIC DI-GMP PHOSPHODIESTERASE PA4108"/>
    <property type="match status" value="1"/>
</dbReference>
<gene>
    <name evidence="3" type="ORF">CJ014_18665</name>
</gene>
<evidence type="ECO:0000313" key="3">
    <source>
        <dbReference type="EMBL" id="PIO97706.1"/>
    </source>
</evidence>
<dbReference type="InterPro" id="IPR006675">
    <property type="entry name" value="HDIG_dom"/>
</dbReference>
<dbReference type="PANTHER" id="PTHR43155">
    <property type="entry name" value="CYCLIC DI-GMP PHOSPHODIESTERASE PA4108-RELATED"/>
    <property type="match status" value="1"/>
</dbReference>
<reference evidence="3 4" key="1">
    <citation type="submission" date="2017-08" db="EMBL/GenBank/DDBJ databases">
        <title>Pleomorphomonas carboxidotrophicus sp. nov., a new mesophilic hydrogenogenic carboxidotroph.</title>
        <authorList>
            <person name="Esquivel-Elizondo S."/>
            <person name="Krajmalnik-Brown R."/>
            <person name="Maldonado J."/>
        </authorList>
    </citation>
    <scope>NUCLEOTIDE SEQUENCE [LARGE SCALE GENOMIC DNA]</scope>
    <source>
        <strain evidence="3 4">SVCO-16</strain>
    </source>
</reference>
<feature type="domain" description="HD-GYP" evidence="2">
    <location>
        <begin position="230"/>
        <end position="427"/>
    </location>
</feature>
<feature type="region of interest" description="Disordered" evidence="1">
    <location>
        <begin position="1"/>
        <end position="36"/>
    </location>
</feature>
<dbReference type="NCBIfam" id="TIGR00277">
    <property type="entry name" value="HDIG"/>
    <property type="match status" value="1"/>
</dbReference>
<dbReference type="CDD" id="cd00077">
    <property type="entry name" value="HDc"/>
    <property type="match status" value="1"/>
</dbReference>
<dbReference type="SMART" id="SM00471">
    <property type="entry name" value="HDc"/>
    <property type="match status" value="1"/>
</dbReference>
<accession>A0A2G9WSM5</accession>
<name>A0A2G9WSM5_9HYPH</name>
<dbReference type="InterPro" id="IPR003607">
    <property type="entry name" value="HD/PDEase_dom"/>
</dbReference>
<dbReference type="PROSITE" id="PS51832">
    <property type="entry name" value="HD_GYP"/>
    <property type="match status" value="1"/>
</dbReference>
<protein>
    <recommendedName>
        <fullName evidence="2">HD-GYP domain-containing protein</fullName>
    </recommendedName>
</protein>
<keyword evidence="4" id="KW-1185">Reference proteome</keyword>
<dbReference type="SUPFAM" id="SSF109604">
    <property type="entry name" value="HD-domain/PDEase-like"/>
    <property type="match status" value="1"/>
</dbReference>
<evidence type="ECO:0000313" key="4">
    <source>
        <dbReference type="Proteomes" id="UP000231070"/>
    </source>
</evidence>